<evidence type="ECO:0000256" key="4">
    <source>
        <dbReference type="ARBA" id="ARBA00022840"/>
    </source>
</evidence>
<dbReference type="InterPro" id="IPR047187">
    <property type="entry name" value="SF1_C_Upf1"/>
</dbReference>
<dbReference type="STRING" id="452589.G9NE30"/>
<keyword evidence="4" id="KW-0067">ATP-binding</keyword>
<dbReference type="GO" id="GO:0043139">
    <property type="term" value="F:5'-3' DNA helicase activity"/>
    <property type="evidence" value="ECO:0007669"/>
    <property type="project" value="TreeGrafter"/>
</dbReference>
<evidence type="ECO:0000256" key="1">
    <source>
        <dbReference type="ARBA" id="ARBA00022741"/>
    </source>
</evidence>
<keyword evidence="3" id="KW-0347">Helicase</keyword>
<dbReference type="HOGENOM" id="CLU_007214_0_0_1"/>
<keyword evidence="1" id="KW-0547">Nucleotide-binding</keyword>
<dbReference type="Pfam" id="PF13604">
    <property type="entry name" value="AAA_30"/>
    <property type="match status" value="1"/>
</dbReference>
<proteinExistence type="predicted"/>
<accession>G9NE30</accession>
<dbReference type="OMA" id="SNIAVIC"/>
<dbReference type="Pfam" id="PF13087">
    <property type="entry name" value="AAA_12"/>
    <property type="match status" value="1"/>
</dbReference>
<dbReference type="CDD" id="cd18808">
    <property type="entry name" value="SF1_C_Upf1"/>
    <property type="match status" value="1"/>
</dbReference>
<dbReference type="GO" id="GO:0016787">
    <property type="term" value="F:hydrolase activity"/>
    <property type="evidence" value="ECO:0007669"/>
    <property type="project" value="UniProtKB-KW"/>
</dbReference>
<reference evidence="6 7" key="1">
    <citation type="journal article" date="2011" name="Genome Biol.">
        <title>Comparative genome sequence analysis underscores mycoparasitism as the ancestral life style of Trichoderma.</title>
        <authorList>
            <person name="Kubicek C.P."/>
            <person name="Herrera-Estrella A."/>
            <person name="Seidl-Seiboth V."/>
            <person name="Martinez D.A."/>
            <person name="Druzhinina I.S."/>
            <person name="Thon M."/>
            <person name="Zeilinger S."/>
            <person name="Casas-Flores S."/>
            <person name="Horwitz B.A."/>
            <person name="Mukherjee P.K."/>
            <person name="Mukherjee M."/>
            <person name="Kredics L."/>
            <person name="Alcaraz L.D."/>
            <person name="Aerts A."/>
            <person name="Antal Z."/>
            <person name="Atanasova L."/>
            <person name="Cervantes-Badillo M.G."/>
            <person name="Challacombe J."/>
            <person name="Chertkov O."/>
            <person name="McCluskey K."/>
            <person name="Coulpier F."/>
            <person name="Deshpande N."/>
            <person name="von Doehren H."/>
            <person name="Ebbole D.J."/>
            <person name="Esquivel-Naranjo E.U."/>
            <person name="Fekete E."/>
            <person name="Flipphi M."/>
            <person name="Glaser F."/>
            <person name="Gomez-Rodriguez E.Y."/>
            <person name="Gruber S."/>
            <person name="Han C."/>
            <person name="Henrissat B."/>
            <person name="Hermosa R."/>
            <person name="Hernandez-Onate M."/>
            <person name="Karaffa L."/>
            <person name="Kosti I."/>
            <person name="Le Crom S."/>
            <person name="Lindquist E."/>
            <person name="Lucas S."/>
            <person name="Luebeck M."/>
            <person name="Luebeck P.S."/>
            <person name="Margeot A."/>
            <person name="Metz B."/>
            <person name="Misra M."/>
            <person name="Nevalainen H."/>
            <person name="Omann M."/>
            <person name="Packer N."/>
            <person name="Perrone G."/>
            <person name="Uresti-Rivera E.E."/>
            <person name="Salamov A."/>
            <person name="Schmoll M."/>
            <person name="Seiboth B."/>
            <person name="Shapiro H."/>
            <person name="Sukno S."/>
            <person name="Tamayo-Ramos J.A."/>
            <person name="Tisch D."/>
            <person name="Wiest A."/>
            <person name="Wilkinson H.H."/>
            <person name="Zhang M."/>
            <person name="Coutinho P.M."/>
            <person name="Kenerley C.M."/>
            <person name="Monte E."/>
            <person name="Baker S.E."/>
            <person name="Grigoriev I.V."/>
        </authorList>
    </citation>
    <scope>NUCLEOTIDE SEQUENCE [LARGE SCALE GENOMIC DNA]</scope>
    <source>
        <strain evidence="7">ATCC 20476 / IMI 206040</strain>
    </source>
</reference>
<comment type="caution">
    <text evidence="6">The sequence shown here is derived from an EMBL/GenBank/DDBJ whole genome shotgun (WGS) entry which is preliminary data.</text>
</comment>
<dbReference type="InterPro" id="IPR027417">
    <property type="entry name" value="P-loop_NTPase"/>
</dbReference>
<protein>
    <recommendedName>
        <fullName evidence="5">DNA2/NAM7 helicase-like C-terminal domain-containing protein</fullName>
    </recommendedName>
</protein>
<dbReference type="EMBL" id="ABDG02000010">
    <property type="protein sequence ID" value="EHK51133.1"/>
    <property type="molecule type" value="Genomic_DNA"/>
</dbReference>
<sequence length="940" mass="106091">GGDCTAPIQTFKITVRLPNNNVSVEELKPDLVHALFESDKKMCRLDVRLAPDDCSVVIGYGMPFSHPGEQFEAFINNSAPDSVGVTLIEVLQQRHFSFVVASPSNVLRNWWTQPLPPPLHYPYGQEHAWSYERYYDLISGNKGPQFPPTWSFNNDNDHLTVLTQSEIQDIMWVHQAAIEISEVFFRAYFIAPGDEDPQDCQELYAVVTLGKQFIEQHRQPWFRLVNLRTLKLLLFDREGDENPAEWNARIAEGFSKAGHPIRNDDLVLQVRRPGPTDSDRRPDFKVKAFDTRRRADDAQRRDNDGWTCVSLQFNNDMFRDHKRKVKAVNWFSSQAQPHDVPEELSSQAAMPPISEELRFRMALHRALVHGNGFWKVLAPNQDGEEMDQLTGAMAKARLTDQAESLAHRGLPVVNLIDLPDRHIDALMEEVLPADQMRLYNYLSERCLGLVLIAAPPGFGKTTLLATTTLAMAATLGKIFAAAPTNVATDNFAERLDLISQNVVERLNTGKQSEDQTRARRTFVMRGYKPGDEYQAFINLLRDPKLGDKAAPDNWLRDSNWRLHLSLSFWLLMALESNAVRRLHHDDPSSIHTMKHILGSTPAYNRLCRVARGAMTWEEYESGPAVHRDVISGLFYTLLQSADILCTTPSLSCQDDFKAWKEKAKGIAVDEAGNISRPDLYCVWGNTLLPCAMGGDDRQFAPSNQTREDEMDSDGNHLNRFGGDARISALEFFRASGWPTFRLRVQLRMARGLFDVCHREVYSDLPFSYGSGSELVNHGVGQALERHLRARFRQLRPPPPGNLGEVFFHCQGTTCIVDEVTRSKRNPDQVENALEFLCGLVRRTPGIRASNIAVICPYKANALHVERRRRKPQFSALSAMPPATTVDSFQGREADIVVVIIGTTQRVGPGFTTDKHRLNVMLSRQRSGLVIFGDINVLGSI</sequence>
<dbReference type="InterPro" id="IPR041679">
    <property type="entry name" value="DNA2/NAM7-like_C"/>
</dbReference>
<gene>
    <name evidence="6" type="ORF">TRIATDRAFT_772</name>
</gene>
<evidence type="ECO:0000259" key="5">
    <source>
        <dbReference type="Pfam" id="PF13087"/>
    </source>
</evidence>
<dbReference type="PANTHER" id="PTHR43788:SF8">
    <property type="entry name" value="DNA-BINDING PROTEIN SMUBP-2"/>
    <property type="match status" value="1"/>
</dbReference>
<dbReference type="GO" id="GO:0005524">
    <property type="term" value="F:ATP binding"/>
    <property type="evidence" value="ECO:0007669"/>
    <property type="project" value="UniProtKB-KW"/>
</dbReference>
<evidence type="ECO:0000313" key="6">
    <source>
        <dbReference type="EMBL" id="EHK51133.1"/>
    </source>
</evidence>
<dbReference type="GeneID" id="25785299"/>
<name>G9NE30_HYPAI</name>
<dbReference type="KEGG" id="tatv:25785299"/>
<organism evidence="6 7">
    <name type="scientific">Hypocrea atroviridis (strain ATCC 20476 / IMI 206040)</name>
    <name type="common">Trichoderma atroviride</name>
    <dbReference type="NCBI Taxonomy" id="452589"/>
    <lineage>
        <taxon>Eukaryota</taxon>
        <taxon>Fungi</taxon>
        <taxon>Dikarya</taxon>
        <taxon>Ascomycota</taxon>
        <taxon>Pezizomycotina</taxon>
        <taxon>Sordariomycetes</taxon>
        <taxon>Hypocreomycetidae</taxon>
        <taxon>Hypocreales</taxon>
        <taxon>Hypocreaceae</taxon>
        <taxon>Trichoderma</taxon>
    </lineage>
</organism>
<feature type="non-terminal residue" evidence="6">
    <location>
        <position position="940"/>
    </location>
</feature>
<evidence type="ECO:0000313" key="7">
    <source>
        <dbReference type="Proteomes" id="UP000005426"/>
    </source>
</evidence>
<evidence type="ECO:0000256" key="2">
    <source>
        <dbReference type="ARBA" id="ARBA00022801"/>
    </source>
</evidence>
<dbReference type="InterPro" id="IPR050534">
    <property type="entry name" value="Coronavir_polyprotein_1ab"/>
</dbReference>
<keyword evidence="7" id="KW-1185">Reference proteome</keyword>
<keyword evidence="2" id="KW-0378">Hydrolase</keyword>
<dbReference type="Gene3D" id="3.40.50.300">
    <property type="entry name" value="P-loop containing nucleotide triphosphate hydrolases"/>
    <property type="match status" value="2"/>
</dbReference>
<dbReference type="Proteomes" id="UP000005426">
    <property type="component" value="Unassembled WGS sequence"/>
</dbReference>
<dbReference type="OrthoDB" id="4898452at2759"/>
<feature type="domain" description="DNA2/NAM7 helicase-like C-terminal" evidence="5">
    <location>
        <begin position="736"/>
        <end position="934"/>
    </location>
</feature>
<feature type="non-terminal residue" evidence="6">
    <location>
        <position position="1"/>
    </location>
</feature>
<dbReference type="eggNOG" id="KOG1802">
    <property type="taxonomic scope" value="Eukaryota"/>
</dbReference>
<dbReference type="SUPFAM" id="SSF52540">
    <property type="entry name" value="P-loop containing nucleoside triphosphate hydrolases"/>
    <property type="match status" value="1"/>
</dbReference>
<dbReference type="PANTHER" id="PTHR43788">
    <property type="entry name" value="DNA2/NAM7 HELICASE FAMILY MEMBER"/>
    <property type="match status" value="1"/>
</dbReference>
<evidence type="ECO:0000256" key="3">
    <source>
        <dbReference type="ARBA" id="ARBA00022806"/>
    </source>
</evidence>
<dbReference type="AlphaFoldDB" id="G9NE30"/>